<evidence type="ECO:0000313" key="6">
    <source>
        <dbReference type="Proteomes" id="UP001054857"/>
    </source>
</evidence>
<organism evidence="5 6">
    <name type="scientific">Astrephomene gubernaculifera</name>
    <dbReference type="NCBI Taxonomy" id="47775"/>
    <lineage>
        <taxon>Eukaryota</taxon>
        <taxon>Viridiplantae</taxon>
        <taxon>Chlorophyta</taxon>
        <taxon>core chlorophytes</taxon>
        <taxon>Chlorophyceae</taxon>
        <taxon>CS clade</taxon>
        <taxon>Chlamydomonadales</taxon>
        <taxon>Astrephomenaceae</taxon>
        <taxon>Astrephomene</taxon>
    </lineage>
</organism>
<dbReference type="PANTHER" id="PTHR15160">
    <property type="entry name" value="VON HIPPEL-LINDAU PROTEIN"/>
    <property type="match status" value="1"/>
</dbReference>
<evidence type="ECO:0000256" key="2">
    <source>
        <dbReference type="ARBA" id="ARBA00025428"/>
    </source>
</evidence>
<evidence type="ECO:0000256" key="1">
    <source>
        <dbReference type="ARBA" id="ARBA00009095"/>
    </source>
</evidence>
<dbReference type="GO" id="GO:0016567">
    <property type="term" value="P:protein ubiquitination"/>
    <property type="evidence" value="ECO:0007669"/>
    <property type="project" value="TreeGrafter"/>
</dbReference>
<comment type="caution">
    <text evidence="5">The sequence shown here is derived from an EMBL/GenBank/DDBJ whole genome shotgun (WGS) entry which is preliminary data.</text>
</comment>
<keyword evidence="6" id="KW-1185">Reference proteome</keyword>
<dbReference type="PANTHER" id="PTHR15160:SF1">
    <property type="entry name" value="VON HIPPEL-LINDAU DISEASE TUMOR SUPPRESSOR"/>
    <property type="match status" value="1"/>
</dbReference>
<dbReference type="EMBL" id="BMAR01000057">
    <property type="protein sequence ID" value="GFR52022.1"/>
    <property type="molecule type" value="Genomic_DNA"/>
</dbReference>
<gene>
    <name evidence="5" type="ORF">Agub_g14446</name>
</gene>
<dbReference type="GO" id="GO:0004518">
    <property type="term" value="F:nuclease activity"/>
    <property type="evidence" value="ECO:0007669"/>
    <property type="project" value="InterPro"/>
</dbReference>
<feature type="region of interest" description="Disordered" evidence="3">
    <location>
        <begin position="24"/>
        <end position="54"/>
    </location>
</feature>
<feature type="domain" description="BFN" evidence="4">
    <location>
        <begin position="83"/>
        <end position="223"/>
    </location>
</feature>
<dbReference type="GO" id="GO:0030891">
    <property type="term" value="C:VCB complex"/>
    <property type="evidence" value="ECO:0007669"/>
    <property type="project" value="TreeGrafter"/>
</dbReference>
<dbReference type="InterPro" id="IPR003729">
    <property type="entry name" value="Bi_nuclease_dom"/>
</dbReference>
<protein>
    <recommendedName>
        <fullName evidence="4">BFN domain-containing protein</fullName>
    </recommendedName>
</protein>
<name>A0AAD3E389_9CHLO</name>
<sequence>MAQRLNKPLSAGCTFRGAHSPVHSVLGHRSRSRSGARALTTTQAHLGASPRPGTGCSSRYGRVICQAYDQGSLGSSKDVPDGYVEVKVESVRMNTTNAAVVYLRILDGRERCLPVHIGENESNALLKEINRQRQLRPLTHDLMKNLLREIKYRVIKIRITDIVSNTYYARIHMAQVDDVTGKVEPGSEVDVDARPSDAINLAVRFGSPMYVSRHIADTAGVVCPDQPSSESSGDIVRSVRETLANFEDPTVMYTLQKDLAVKEERFRDAAELQQRIFYEMTHNQMLRLVVAMESALSDGRYEEAARLRDEFRRLAANNAPSEQRRT</sequence>
<evidence type="ECO:0000313" key="5">
    <source>
        <dbReference type="EMBL" id="GFR52022.1"/>
    </source>
</evidence>
<evidence type="ECO:0000256" key="3">
    <source>
        <dbReference type="SAM" id="MobiDB-lite"/>
    </source>
</evidence>
<reference evidence="5 6" key="1">
    <citation type="journal article" date="2021" name="Sci. Rep.">
        <title>Genome sequencing of the multicellular alga Astrephomene provides insights into convergent evolution of germ-soma differentiation.</title>
        <authorList>
            <person name="Yamashita S."/>
            <person name="Yamamoto K."/>
            <person name="Matsuzaki R."/>
            <person name="Suzuki S."/>
            <person name="Yamaguchi H."/>
            <person name="Hirooka S."/>
            <person name="Minakuchi Y."/>
            <person name="Miyagishima S."/>
            <person name="Kawachi M."/>
            <person name="Toyoda A."/>
            <person name="Nozaki H."/>
        </authorList>
    </citation>
    <scope>NUCLEOTIDE SEQUENCE [LARGE SCALE GENOMIC DNA]</scope>
    <source>
        <strain evidence="5 6">NIES-4017</strain>
    </source>
</reference>
<dbReference type="GO" id="GO:0005634">
    <property type="term" value="C:nucleus"/>
    <property type="evidence" value="ECO:0007669"/>
    <property type="project" value="TreeGrafter"/>
</dbReference>
<accession>A0AAD3E389</accession>
<evidence type="ECO:0000259" key="4">
    <source>
        <dbReference type="PROSITE" id="PS51658"/>
    </source>
</evidence>
<dbReference type="Pfam" id="PF02577">
    <property type="entry name" value="BFN_dom"/>
    <property type="match status" value="1"/>
</dbReference>
<dbReference type="PROSITE" id="PS51658">
    <property type="entry name" value="BFN"/>
    <property type="match status" value="1"/>
</dbReference>
<dbReference type="SUPFAM" id="SSF103256">
    <property type="entry name" value="Hypothetical protein TM0160"/>
    <property type="match status" value="1"/>
</dbReference>
<dbReference type="InterPro" id="IPR036104">
    <property type="entry name" value="BFN_sf"/>
</dbReference>
<dbReference type="AlphaFoldDB" id="A0AAD3E389"/>
<comment type="function">
    <text evidence="2">Bifunctional nuclease with both RNase and DNase activities. Involved in basal defense response. Participates in abscisic acid-derived callose deposition following infection by a necrotrophic pathogen.</text>
</comment>
<comment type="similarity">
    <text evidence="1">Belongs to the bifunctional nuclease family.</text>
</comment>
<proteinExistence type="inferred from homology"/>
<dbReference type="Gene3D" id="3.10.690.10">
    <property type="entry name" value="Bifunctional nuclease domain"/>
    <property type="match status" value="1"/>
</dbReference>
<dbReference type="Proteomes" id="UP001054857">
    <property type="component" value="Unassembled WGS sequence"/>
</dbReference>